<feature type="compositionally biased region" description="Basic and acidic residues" evidence="1">
    <location>
        <begin position="191"/>
        <end position="203"/>
    </location>
</feature>
<organism evidence="2">
    <name type="scientific">marine sediment metagenome</name>
    <dbReference type="NCBI Taxonomy" id="412755"/>
    <lineage>
        <taxon>unclassified sequences</taxon>
        <taxon>metagenomes</taxon>
        <taxon>ecological metagenomes</taxon>
    </lineage>
</organism>
<reference evidence="2" key="1">
    <citation type="journal article" date="2014" name="Front. Microbiol.">
        <title>High frequency of phylogenetically diverse reductive dehalogenase-homologous genes in deep subseafloor sedimentary metagenomes.</title>
        <authorList>
            <person name="Kawai M."/>
            <person name="Futagami T."/>
            <person name="Toyoda A."/>
            <person name="Takaki Y."/>
            <person name="Nishi S."/>
            <person name="Hori S."/>
            <person name="Arai W."/>
            <person name="Tsubouchi T."/>
            <person name="Morono Y."/>
            <person name="Uchiyama I."/>
            <person name="Ito T."/>
            <person name="Fujiyama A."/>
            <person name="Inagaki F."/>
            <person name="Takami H."/>
        </authorList>
    </citation>
    <scope>NUCLEOTIDE SEQUENCE</scope>
    <source>
        <strain evidence="2">Expedition CK06-06</strain>
    </source>
</reference>
<proteinExistence type="predicted"/>
<comment type="caution">
    <text evidence="2">The sequence shown here is derived from an EMBL/GenBank/DDBJ whole genome shotgun (WGS) entry which is preliminary data.</text>
</comment>
<sequence>MADEKFTIQEILDYPDKVFTSLSGISLTGTLKYVGEGRELKGTKGTFVSQFIVIEDDTGKIGADKTGDTKEDVFPQSAKGKQVAVEGAKTKIYEDKNKKMERKLTRGKISLSEQPKGGSKDTQGVAREGYDRLPDERYVVSREEWAKKDRIITRVAVVKSLIEAGKKPSPDAIDEANVWFDWIYYINDKDSDQEKPKEKKETKSSSLPYI</sequence>
<dbReference type="AlphaFoldDB" id="X1T7Q5"/>
<evidence type="ECO:0000313" key="2">
    <source>
        <dbReference type="EMBL" id="GAI87421.1"/>
    </source>
</evidence>
<accession>X1T7Q5</accession>
<dbReference type="EMBL" id="BARW01006253">
    <property type="protein sequence ID" value="GAI87421.1"/>
    <property type="molecule type" value="Genomic_DNA"/>
</dbReference>
<feature type="region of interest" description="Disordered" evidence="1">
    <location>
        <begin position="191"/>
        <end position="210"/>
    </location>
</feature>
<evidence type="ECO:0000256" key="1">
    <source>
        <dbReference type="SAM" id="MobiDB-lite"/>
    </source>
</evidence>
<feature type="region of interest" description="Disordered" evidence="1">
    <location>
        <begin position="105"/>
        <end position="129"/>
    </location>
</feature>
<name>X1T7Q5_9ZZZZ</name>
<protein>
    <submittedName>
        <fullName evidence="2">Uncharacterized protein</fullName>
    </submittedName>
</protein>
<gene>
    <name evidence="2" type="ORF">S12H4_13128</name>
</gene>